<dbReference type="Proteomes" id="UP000764045">
    <property type="component" value="Unassembled WGS sequence"/>
</dbReference>
<evidence type="ECO:0000313" key="1">
    <source>
        <dbReference type="EMBL" id="MBM6660850.1"/>
    </source>
</evidence>
<keyword evidence="2" id="KW-1185">Reference proteome</keyword>
<dbReference type="RefSeq" id="WP_205108011.1">
    <property type="nucleotide sequence ID" value="NZ_CAWUJD010000001.1"/>
</dbReference>
<proteinExistence type="predicted"/>
<reference evidence="1 2" key="1">
    <citation type="journal article" date="2021" name="Sci. Rep.">
        <title>The distribution of antibiotic resistance genes in chicken gut microbiota commensals.</title>
        <authorList>
            <person name="Juricova H."/>
            <person name="Matiasovicova J."/>
            <person name="Kubasova T."/>
            <person name="Cejkova D."/>
            <person name="Rychlik I."/>
        </authorList>
    </citation>
    <scope>NUCLEOTIDE SEQUENCE [LARGE SCALE GENOMIC DNA]</scope>
    <source>
        <strain evidence="1 2">An819</strain>
    </source>
</reference>
<dbReference type="AlphaFoldDB" id="A0A939B3U7"/>
<accession>A0A939B3U7</accession>
<sequence>MADFEEELRLDDEENAREVEYILDVLPADLKEKYSEADLRYMMDTIVDYYFESGVLEADADEEGYVDIDLQKVADYVCAKASEEGRGDFDPAEVFFVVQADMDFQEQNLD</sequence>
<name>A0A939B3U7_9BACT</name>
<protein>
    <submittedName>
        <fullName evidence="1">Uncharacterized protein</fullName>
    </submittedName>
</protein>
<evidence type="ECO:0000313" key="2">
    <source>
        <dbReference type="Proteomes" id="UP000764045"/>
    </source>
</evidence>
<gene>
    <name evidence="1" type="ORF">H6B30_03620</name>
</gene>
<dbReference type="EMBL" id="JACJJL010000004">
    <property type="protein sequence ID" value="MBM6660850.1"/>
    <property type="molecule type" value="Genomic_DNA"/>
</dbReference>
<comment type="caution">
    <text evidence="1">The sequence shown here is derived from an EMBL/GenBank/DDBJ whole genome shotgun (WGS) entry which is preliminary data.</text>
</comment>
<organism evidence="1 2">
    <name type="scientific">Marseilla massiliensis</name>
    <dbReference type="NCBI Taxonomy" id="1841864"/>
    <lineage>
        <taxon>Bacteria</taxon>
        <taxon>Pseudomonadati</taxon>
        <taxon>Bacteroidota</taxon>
        <taxon>Bacteroidia</taxon>
        <taxon>Bacteroidales</taxon>
        <taxon>Prevotellaceae</taxon>
        <taxon>Marseilla</taxon>
    </lineage>
</organism>